<sequence>MILPFPKRSIEESPVESSLKGAHVGFTETGSENVALIRKQIHNRELKIKEMTVGKRGKAKVSILYLSDVANQEVLKELEERIQKVDVDSVLGAGELAEYIEDHPYSPFPQLLLTERPDFAASEILQGRIVTVVDRSPNVIVGPATFDSFFKTTDDYSSRWMVASFLRLMRYFGFLIAIFLPDIYIATISFHVDVIPLNLLLSLGASRERIPFPPYIEAFIMELTIEMLREAGVRLPAKIGQTVGIVGGIIIGQAAVEAGIVSNIMVIVVALTAVASFIIPNYEMGSAVRIIRFPMMILASMFGFVGIIVGFMILLAQFISLKSLGTPYGSPIAPLRFPDWKDLFIRLPQWSIRKRPLSTSAMQMKKANPNRPEGDKR</sequence>
<dbReference type="InterPro" id="IPR004995">
    <property type="entry name" value="Spore_Ger"/>
</dbReference>
<accession>A0A0F5HQL0</accession>
<keyword evidence="3 6" id="KW-0812">Transmembrane</keyword>
<name>A0A0F5HQL0_BACTR</name>
<feature type="transmembrane region" description="Helical" evidence="6">
    <location>
        <begin position="291"/>
        <end position="319"/>
    </location>
</feature>
<feature type="transmembrane region" description="Helical" evidence="6">
    <location>
        <begin position="260"/>
        <end position="279"/>
    </location>
</feature>
<gene>
    <name evidence="7" type="ORF">QY95_03464</name>
</gene>
<dbReference type="AlphaFoldDB" id="A0A0F5HQL0"/>
<dbReference type="Pfam" id="PF03323">
    <property type="entry name" value="GerA"/>
    <property type="match status" value="1"/>
</dbReference>
<evidence type="ECO:0000256" key="3">
    <source>
        <dbReference type="ARBA" id="ARBA00022692"/>
    </source>
</evidence>
<feature type="transmembrane region" description="Helical" evidence="6">
    <location>
        <begin position="171"/>
        <end position="192"/>
    </location>
</feature>
<evidence type="ECO:0000256" key="6">
    <source>
        <dbReference type="SAM" id="Phobius"/>
    </source>
</evidence>
<dbReference type="STRING" id="1221996.QY95_03464"/>
<proteinExistence type="inferred from homology"/>
<dbReference type="GO" id="GO:0016020">
    <property type="term" value="C:membrane"/>
    <property type="evidence" value="ECO:0007669"/>
    <property type="project" value="UniProtKB-SubCell"/>
</dbReference>
<dbReference type="PANTHER" id="PTHR22550">
    <property type="entry name" value="SPORE GERMINATION PROTEIN"/>
    <property type="match status" value="1"/>
</dbReference>
<evidence type="ECO:0000256" key="5">
    <source>
        <dbReference type="ARBA" id="ARBA00023136"/>
    </source>
</evidence>
<organism evidence="7 8">
    <name type="scientific">Bacillus thermotolerans</name>
    <name type="common">Quasibacillus thermotolerans</name>
    <dbReference type="NCBI Taxonomy" id="1221996"/>
    <lineage>
        <taxon>Bacteria</taxon>
        <taxon>Bacillati</taxon>
        <taxon>Bacillota</taxon>
        <taxon>Bacilli</taxon>
        <taxon>Bacillales</taxon>
        <taxon>Bacillaceae</taxon>
        <taxon>Bacillus</taxon>
    </lineage>
</organism>
<keyword evidence="4 6" id="KW-1133">Transmembrane helix</keyword>
<comment type="similarity">
    <text evidence="2">Belongs to the GerABKA family.</text>
</comment>
<protein>
    <submittedName>
        <fullName evidence="7">Spore germination protein GerKA</fullName>
    </submittedName>
</protein>
<keyword evidence="5 6" id="KW-0472">Membrane</keyword>
<dbReference type="GO" id="GO:0009847">
    <property type="term" value="P:spore germination"/>
    <property type="evidence" value="ECO:0007669"/>
    <property type="project" value="InterPro"/>
</dbReference>
<dbReference type="PANTHER" id="PTHR22550:SF16">
    <property type="entry name" value="SPORE GERMINATION PROTEIN"/>
    <property type="match status" value="1"/>
</dbReference>
<dbReference type="EMBL" id="JWIR02000073">
    <property type="protein sequence ID" value="KKB35330.1"/>
    <property type="molecule type" value="Genomic_DNA"/>
</dbReference>
<evidence type="ECO:0000313" key="7">
    <source>
        <dbReference type="EMBL" id="KKB35330.1"/>
    </source>
</evidence>
<comment type="subcellular location">
    <subcellularLocation>
        <location evidence="1">Membrane</location>
        <topology evidence="1">Multi-pass membrane protein</topology>
    </subcellularLocation>
</comment>
<evidence type="ECO:0000256" key="2">
    <source>
        <dbReference type="ARBA" id="ARBA00005278"/>
    </source>
</evidence>
<comment type="caution">
    <text evidence="7">The sequence shown here is derived from an EMBL/GenBank/DDBJ whole genome shotgun (WGS) entry which is preliminary data.</text>
</comment>
<dbReference type="InterPro" id="IPR050768">
    <property type="entry name" value="UPF0353/GerABKA_families"/>
</dbReference>
<dbReference type="Proteomes" id="UP000031563">
    <property type="component" value="Unassembled WGS sequence"/>
</dbReference>
<evidence type="ECO:0000256" key="4">
    <source>
        <dbReference type="ARBA" id="ARBA00022989"/>
    </source>
</evidence>
<keyword evidence="8" id="KW-1185">Reference proteome</keyword>
<reference evidence="7" key="1">
    <citation type="submission" date="2015-02" db="EMBL/GenBank/DDBJ databases">
        <title>Genome Assembly of Bacillaceae bacterium MTCC 8252.</title>
        <authorList>
            <person name="Verma A."/>
            <person name="Khatri I."/>
            <person name="Mual P."/>
            <person name="Subramanian S."/>
            <person name="Krishnamurthi S."/>
        </authorList>
    </citation>
    <scope>NUCLEOTIDE SEQUENCE [LARGE SCALE GENOMIC DNA]</scope>
    <source>
        <strain evidence="7">MTCC 8252</strain>
    </source>
</reference>
<dbReference type="RefSeq" id="WP_254656564.1">
    <property type="nucleotide sequence ID" value="NZ_JWIR02000073.1"/>
</dbReference>
<evidence type="ECO:0000313" key="8">
    <source>
        <dbReference type="Proteomes" id="UP000031563"/>
    </source>
</evidence>
<evidence type="ECO:0000256" key="1">
    <source>
        <dbReference type="ARBA" id="ARBA00004141"/>
    </source>
</evidence>